<evidence type="ECO:0000313" key="4">
    <source>
        <dbReference type="Proteomes" id="UP000237000"/>
    </source>
</evidence>
<gene>
    <name evidence="3" type="ORF">TorRG33x02_155390</name>
</gene>
<name>A0A2P5ESV8_TREOI</name>
<feature type="region of interest" description="Disordered" evidence="2">
    <location>
        <begin position="1"/>
        <end position="98"/>
    </location>
</feature>
<protein>
    <submittedName>
        <fullName evidence="3">Uncharacterized protein</fullName>
    </submittedName>
</protein>
<dbReference type="OrthoDB" id="10593657at2759"/>
<dbReference type="Proteomes" id="UP000237000">
    <property type="component" value="Unassembled WGS sequence"/>
</dbReference>
<proteinExistence type="predicted"/>
<organism evidence="3 4">
    <name type="scientific">Trema orientale</name>
    <name type="common">Charcoal tree</name>
    <name type="synonym">Celtis orientalis</name>
    <dbReference type="NCBI Taxonomy" id="63057"/>
    <lineage>
        <taxon>Eukaryota</taxon>
        <taxon>Viridiplantae</taxon>
        <taxon>Streptophyta</taxon>
        <taxon>Embryophyta</taxon>
        <taxon>Tracheophyta</taxon>
        <taxon>Spermatophyta</taxon>
        <taxon>Magnoliopsida</taxon>
        <taxon>eudicotyledons</taxon>
        <taxon>Gunneridae</taxon>
        <taxon>Pentapetalae</taxon>
        <taxon>rosids</taxon>
        <taxon>fabids</taxon>
        <taxon>Rosales</taxon>
        <taxon>Cannabaceae</taxon>
        <taxon>Trema</taxon>
    </lineage>
</organism>
<sequence length="268" mass="27707">DDGATLTVLRRKRSARHGQPQRAGQDKTEKSQTIGSASEATGGAAEATVAIEAPTAEGVPSDPAAPIPPTAGASADVAGVPVEAGDDPRPSNAAEELGERLLEIPASGTLSLENVGEVCTRSLAQLAAVQAFYASHVAELTKQLGEKAAVAEQSEGALNSLRADFELFRSLEEARVSSAVAQALSAERSDRDKLVGKLAEAEGKLKSLETEVPVLRAQAELTGLAQAEAKLKEQERLNAVAEMGLAVVARDRAIDDAKEAGKAEAQAK</sequence>
<dbReference type="InParanoid" id="A0A2P5ESV8"/>
<accession>A0A2P5ESV8</accession>
<reference evidence="4" key="1">
    <citation type="submission" date="2016-06" db="EMBL/GenBank/DDBJ databases">
        <title>Parallel loss of symbiosis genes in relatives of nitrogen-fixing non-legume Parasponia.</title>
        <authorList>
            <person name="Van Velzen R."/>
            <person name="Holmer R."/>
            <person name="Bu F."/>
            <person name="Rutten L."/>
            <person name="Van Zeijl A."/>
            <person name="Liu W."/>
            <person name="Santuari L."/>
            <person name="Cao Q."/>
            <person name="Sharma T."/>
            <person name="Shen D."/>
            <person name="Roswanjaya Y."/>
            <person name="Wardhani T."/>
            <person name="Kalhor M.S."/>
            <person name="Jansen J."/>
            <person name="Van den Hoogen J."/>
            <person name="Gungor B."/>
            <person name="Hartog M."/>
            <person name="Hontelez J."/>
            <person name="Verver J."/>
            <person name="Yang W.-C."/>
            <person name="Schijlen E."/>
            <person name="Repin R."/>
            <person name="Schilthuizen M."/>
            <person name="Schranz E."/>
            <person name="Heidstra R."/>
            <person name="Miyata K."/>
            <person name="Fedorova E."/>
            <person name="Kohlen W."/>
            <person name="Bisseling T."/>
            <person name="Smit S."/>
            <person name="Geurts R."/>
        </authorList>
    </citation>
    <scope>NUCLEOTIDE SEQUENCE [LARGE SCALE GENOMIC DNA]</scope>
    <source>
        <strain evidence="4">cv. RG33-2</strain>
    </source>
</reference>
<evidence type="ECO:0000313" key="3">
    <source>
        <dbReference type="EMBL" id="PON88634.1"/>
    </source>
</evidence>
<dbReference type="EMBL" id="JXTC01000103">
    <property type="protein sequence ID" value="PON88634.1"/>
    <property type="molecule type" value="Genomic_DNA"/>
</dbReference>
<keyword evidence="4" id="KW-1185">Reference proteome</keyword>
<feature type="coiled-coil region" evidence="1">
    <location>
        <begin position="191"/>
        <end position="244"/>
    </location>
</feature>
<evidence type="ECO:0000256" key="2">
    <source>
        <dbReference type="SAM" id="MobiDB-lite"/>
    </source>
</evidence>
<feature type="compositionally biased region" description="Low complexity" evidence="2">
    <location>
        <begin position="33"/>
        <end position="57"/>
    </location>
</feature>
<feature type="non-terminal residue" evidence="3">
    <location>
        <position position="268"/>
    </location>
</feature>
<keyword evidence="1" id="KW-0175">Coiled coil</keyword>
<feature type="non-terminal residue" evidence="3">
    <location>
        <position position="1"/>
    </location>
</feature>
<comment type="caution">
    <text evidence="3">The sequence shown here is derived from an EMBL/GenBank/DDBJ whole genome shotgun (WGS) entry which is preliminary data.</text>
</comment>
<dbReference type="AlphaFoldDB" id="A0A2P5ESV8"/>
<evidence type="ECO:0000256" key="1">
    <source>
        <dbReference type="SAM" id="Coils"/>
    </source>
</evidence>